<dbReference type="RefSeq" id="WP_271090537.1">
    <property type="nucleotide sequence ID" value="NZ_JAPJZH010000009.1"/>
</dbReference>
<dbReference type="Proteomes" id="UP001148313">
    <property type="component" value="Unassembled WGS sequence"/>
</dbReference>
<sequence length="99" mass="10675">MRMTVASPLVLTLVVAGLAAADPAAAQQITNDMSCEQAKAMYKSQGRVQTRTRSGTVLPIYGGVPEAEGRFLRCGRDNTSRPVSVITRDNNRCVIAYKC</sequence>
<evidence type="ECO:0000313" key="2">
    <source>
        <dbReference type="EMBL" id="MDA4846747.1"/>
    </source>
</evidence>
<feature type="chain" id="PRO_5047294735" evidence="1">
    <location>
        <begin position="27"/>
        <end position="99"/>
    </location>
</feature>
<evidence type="ECO:0000313" key="3">
    <source>
        <dbReference type="Proteomes" id="UP001148313"/>
    </source>
</evidence>
<gene>
    <name evidence="2" type="ORF">OOZ53_15405</name>
</gene>
<proteinExistence type="predicted"/>
<keyword evidence="3" id="KW-1185">Reference proteome</keyword>
<feature type="signal peptide" evidence="1">
    <location>
        <begin position="1"/>
        <end position="26"/>
    </location>
</feature>
<name>A0ABT4VPW1_9HYPH</name>
<comment type="caution">
    <text evidence="2">The sequence shown here is derived from an EMBL/GenBank/DDBJ whole genome shotgun (WGS) entry which is preliminary data.</text>
</comment>
<dbReference type="EMBL" id="JAPJZH010000009">
    <property type="protein sequence ID" value="MDA4846747.1"/>
    <property type="molecule type" value="Genomic_DNA"/>
</dbReference>
<protein>
    <submittedName>
        <fullName evidence="2">Uncharacterized protein</fullName>
    </submittedName>
</protein>
<evidence type="ECO:0000256" key="1">
    <source>
        <dbReference type="SAM" id="SignalP"/>
    </source>
</evidence>
<organism evidence="2 3">
    <name type="scientific">Hoeflea poritis</name>
    <dbReference type="NCBI Taxonomy" id="2993659"/>
    <lineage>
        <taxon>Bacteria</taxon>
        <taxon>Pseudomonadati</taxon>
        <taxon>Pseudomonadota</taxon>
        <taxon>Alphaproteobacteria</taxon>
        <taxon>Hyphomicrobiales</taxon>
        <taxon>Rhizobiaceae</taxon>
        <taxon>Hoeflea</taxon>
    </lineage>
</organism>
<accession>A0ABT4VPW1</accession>
<keyword evidence="1" id="KW-0732">Signal</keyword>
<reference evidence="2" key="1">
    <citation type="submission" date="2022-11" db="EMBL/GenBank/DDBJ databases">
        <title>Hoeflea poritis sp. nov., isolated from scleractinian coral Porites lutea.</title>
        <authorList>
            <person name="Zhang G."/>
            <person name="Wei Q."/>
            <person name="Cai L."/>
        </authorList>
    </citation>
    <scope>NUCLEOTIDE SEQUENCE</scope>
    <source>
        <strain evidence="2">E7-10</strain>
    </source>
</reference>